<sequence length="154" mass="16232">MGYDSEHDVLRLAAEGFNCSQIVLRLGLELAGEDRPELVRIAHGLGHGIGHCGEICGALLGGVCLLSWHGGRGAAGELAHPMLDAMVADLTGWFRESACAGFCGIRCADILEDAGGRPHPERCAGLTAAAYEKAVEILQQYEIDPTMPPESAHA</sequence>
<dbReference type="KEGG" id="dgg:DGI_0907"/>
<dbReference type="OrthoDB" id="163426at2"/>
<gene>
    <name evidence="1" type="ORF">DGI_0907</name>
</gene>
<dbReference type="eggNOG" id="ENOG5032ZHX">
    <property type="taxonomic scope" value="Bacteria"/>
</dbReference>
<dbReference type="HOGENOM" id="CLU_091283_4_0_7"/>
<dbReference type="InterPro" id="IPR010181">
    <property type="entry name" value="CGCAxxGCC_motif"/>
</dbReference>
<keyword evidence="2" id="KW-1185">Reference proteome</keyword>
<dbReference type="PATRIC" id="fig|1121448.10.peg.907"/>
<dbReference type="NCBIfam" id="NF045669">
    <property type="entry name" value="DVU1555_fam_CGA"/>
    <property type="match status" value="1"/>
</dbReference>
<reference evidence="1 2" key="1">
    <citation type="journal article" date="2013" name="J. Bacteriol.">
        <title>Roles of HynAB and Ech, the only two hydrogenases found in the model sulfate reducer Desulfovibrio gigas.</title>
        <authorList>
            <person name="Morais-Silva F.O."/>
            <person name="Santos C.I."/>
            <person name="Rodrigues R."/>
            <person name="Pereira I.A."/>
            <person name="Rodrigues-Pousada C."/>
        </authorList>
    </citation>
    <scope>NUCLEOTIDE SEQUENCE [LARGE SCALE GENOMIC DNA]</scope>
    <source>
        <strain evidence="2">ATCC 19364 / DSM 1382 / NCIMB 9332 / VKM B-1759</strain>
    </source>
</reference>
<dbReference type="SUPFAM" id="SSF48695">
    <property type="entry name" value="Multiheme cytochromes"/>
    <property type="match status" value="1"/>
</dbReference>
<evidence type="ECO:0000313" key="1">
    <source>
        <dbReference type="EMBL" id="AGW12798.1"/>
    </source>
</evidence>
<accession>T2G925</accession>
<dbReference type="AlphaFoldDB" id="T2G925"/>
<proteinExistence type="predicted"/>
<dbReference type="STRING" id="1121448.DGI_0907"/>
<evidence type="ECO:0000313" key="2">
    <source>
        <dbReference type="Proteomes" id="UP000016587"/>
    </source>
</evidence>
<reference evidence="2" key="2">
    <citation type="submission" date="2013-07" db="EMBL/GenBank/DDBJ databases">
        <authorList>
            <person name="Morais-Silva F.O."/>
            <person name="Rezende A.M."/>
            <person name="Pimentel C."/>
            <person name="Resende D.M."/>
            <person name="Santos C.I."/>
            <person name="Clemente C."/>
            <person name="de Oliveira L.M."/>
            <person name="da Silva S.M."/>
            <person name="Costa D.A."/>
            <person name="Varela-Raposo A."/>
            <person name="Horacio E.C.A."/>
            <person name="Matos M."/>
            <person name="Flores O."/>
            <person name="Ruiz J.C."/>
            <person name="Rodrigues-Pousada C."/>
        </authorList>
    </citation>
    <scope>NUCLEOTIDE SEQUENCE [LARGE SCALE GENOMIC DNA]</scope>
    <source>
        <strain evidence="2">ATCC 19364 / DSM 1382 / NCIMB 9332 / VKM B-1759</strain>
    </source>
</reference>
<dbReference type="EMBL" id="CP006585">
    <property type="protein sequence ID" value="AGW12798.1"/>
    <property type="molecule type" value="Genomic_DNA"/>
</dbReference>
<dbReference type="Pfam" id="PF09719">
    <property type="entry name" value="C_GCAxxG_C_C"/>
    <property type="match status" value="1"/>
</dbReference>
<organism evidence="1 2">
    <name type="scientific">Megalodesulfovibrio gigas (strain ATCC 19364 / DSM 1382 / NCIMB 9332 / VKM B-1759)</name>
    <name type="common">Desulfovibrio gigas</name>
    <dbReference type="NCBI Taxonomy" id="1121448"/>
    <lineage>
        <taxon>Bacteria</taxon>
        <taxon>Pseudomonadati</taxon>
        <taxon>Thermodesulfobacteriota</taxon>
        <taxon>Desulfovibrionia</taxon>
        <taxon>Desulfovibrionales</taxon>
        <taxon>Desulfovibrionaceae</taxon>
        <taxon>Megalodesulfovibrio</taxon>
    </lineage>
</organism>
<dbReference type="RefSeq" id="WP_021759500.1">
    <property type="nucleotide sequence ID" value="NC_022444.1"/>
</dbReference>
<dbReference type="Proteomes" id="UP000016587">
    <property type="component" value="Chromosome"/>
</dbReference>
<protein>
    <submittedName>
        <fullName evidence="1">Putative C_GCAxxG_C_C family protein</fullName>
    </submittedName>
</protein>
<name>T2G925_MEGG1</name>
<dbReference type="InterPro" id="IPR036280">
    <property type="entry name" value="Multihaem_cyt_sf"/>
</dbReference>